<keyword evidence="1" id="KW-0436">Ligase</keyword>
<feature type="domain" description="ATP-grasp" evidence="5">
    <location>
        <begin position="108"/>
        <end position="306"/>
    </location>
</feature>
<dbReference type="PROSITE" id="PS50975">
    <property type="entry name" value="ATP_GRASP"/>
    <property type="match status" value="1"/>
</dbReference>
<dbReference type="Gene3D" id="3.30.470.20">
    <property type="entry name" value="ATP-grasp fold, B domain"/>
    <property type="match status" value="1"/>
</dbReference>
<protein>
    <submittedName>
        <fullName evidence="6">Argininosuccinate lyase</fullName>
    </submittedName>
</protein>
<keyword evidence="3 4" id="KW-0067">ATP-binding</keyword>
<reference evidence="6 7" key="1">
    <citation type="journal article" date="2020" name="J. Nat. Prod.">
        <title>Genomics-Metabolomics Profiling Disclosed Marine Vibrio spartinae 3.6 as a Producer of a New Branched Side Chain Prodigiosin.</title>
        <authorList>
            <person name="Vitale G.A."/>
            <person name="Sciarretta M."/>
            <person name="Palma Esposito F."/>
            <person name="January G.G."/>
            <person name="Giaccio M."/>
            <person name="Bunk B."/>
            <person name="Sproer C."/>
            <person name="Bajerski F."/>
            <person name="Power D."/>
            <person name="Festa C."/>
            <person name="Monti M.C."/>
            <person name="D'Auria M.V."/>
            <person name="de Pascale D."/>
        </authorList>
    </citation>
    <scope>NUCLEOTIDE SEQUENCE [LARGE SCALE GENOMIC DNA]</scope>
    <source>
        <strain evidence="6 7">3.6</strain>
    </source>
</reference>
<keyword evidence="7" id="KW-1185">Reference proteome</keyword>
<dbReference type="PANTHER" id="PTHR43585">
    <property type="entry name" value="FUMIPYRROLE BIOSYNTHESIS PROTEIN C"/>
    <property type="match status" value="1"/>
</dbReference>
<dbReference type="InterPro" id="IPR052032">
    <property type="entry name" value="ATP-dep_AA_Ligase"/>
</dbReference>
<dbReference type="EMBL" id="CP046269">
    <property type="protein sequence ID" value="QMV16151.1"/>
    <property type="molecule type" value="Genomic_DNA"/>
</dbReference>
<keyword evidence="6" id="KW-0456">Lyase</keyword>
<evidence type="ECO:0000256" key="1">
    <source>
        <dbReference type="ARBA" id="ARBA00022598"/>
    </source>
</evidence>
<evidence type="ECO:0000256" key="4">
    <source>
        <dbReference type="PROSITE-ProRule" id="PRU00409"/>
    </source>
</evidence>
<dbReference type="PANTHER" id="PTHR43585:SF2">
    <property type="entry name" value="ATP-GRASP ENZYME FSQD"/>
    <property type="match status" value="1"/>
</dbReference>
<organism evidence="6 7">
    <name type="scientific">Vibrio spartinae</name>
    <dbReference type="NCBI Taxonomy" id="1918945"/>
    <lineage>
        <taxon>Bacteria</taxon>
        <taxon>Pseudomonadati</taxon>
        <taxon>Pseudomonadota</taxon>
        <taxon>Gammaproteobacteria</taxon>
        <taxon>Vibrionales</taxon>
        <taxon>Vibrionaceae</taxon>
        <taxon>Vibrio</taxon>
    </lineage>
</organism>
<evidence type="ECO:0000313" key="7">
    <source>
        <dbReference type="Proteomes" id="UP000515264"/>
    </source>
</evidence>
<proteinExistence type="predicted"/>
<dbReference type="GO" id="GO:0016829">
    <property type="term" value="F:lyase activity"/>
    <property type="evidence" value="ECO:0007669"/>
    <property type="project" value="UniProtKB-KW"/>
</dbReference>
<gene>
    <name evidence="6" type="ORF">Vspart_03536</name>
</gene>
<dbReference type="Pfam" id="PF13535">
    <property type="entry name" value="ATP-grasp_4"/>
    <property type="match status" value="1"/>
</dbReference>
<evidence type="ECO:0000256" key="2">
    <source>
        <dbReference type="ARBA" id="ARBA00022741"/>
    </source>
</evidence>
<sequence>MKRDTCIIVDPDSTGLHLAPALQKLGVLTVAGVSSNAPPLDLGSYDQLVDVGDGSCWPEALDPNRILRVVAGSDLGGPPADRLADSAGLSRKNDLTLTLARRDKWVMGEVLRNAGIPCARQALLVDMPSVERWITINPNLSVVLKPRKGIASDQVHLCHSDTEIRTAADALLGSKDFFGNDNTTLLVQEFLPGLEFMIDTVSLDGAHYVVGIWQSCRRRTGTVLPLYVDAVNPTSPTAQQVISYCHDVLDTLGVSNGPAHTEIMLVPNRGPVLIEMNARFHGSMDLDFACCVFGTDQVMETAQSIATQDWNGPKQVLQLKGFGRKIYLHSPVSGTANHVPDYSALEQLSSFHSIRNRILPKKEVRETVSLSTSPATLFLASDNEEEIIADTQKVRQLEVAIFNNIVME</sequence>
<evidence type="ECO:0000259" key="5">
    <source>
        <dbReference type="PROSITE" id="PS50975"/>
    </source>
</evidence>
<name>A0ABX6R4B5_9VIBR</name>
<dbReference type="Proteomes" id="UP000515264">
    <property type="component" value="Chromosome 2"/>
</dbReference>
<dbReference type="InterPro" id="IPR011761">
    <property type="entry name" value="ATP-grasp"/>
</dbReference>
<dbReference type="RefSeq" id="WP_182288933.1">
    <property type="nucleotide sequence ID" value="NZ_CP046269.1"/>
</dbReference>
<accession>A0ABX6R4B5</accession>
<evidence type="ECO:0000256" key="3">
    <source>
        <dbReference type="ARBA" id="ARBA00022840"/>
    </source>
</evidence>
<keyword evidence="2 4" id="KW-0547">Nucleotide-binding</keyword>
<dbReference type="SUPFAM" id="SSF56059">
    <property type="entry name" value="Glutathione synthetase ATP-binding domain-like"/>
    <property type="match status" value="1"/>
</dbReference>
<evidence type="ECO:0000313" key="6">
    <source>
        <dbReference type="EMBL" id="QMV16151.1"/>
    </source>
</evidence>